<organism evidence="1 2">
    <name type="scientific">Momordica charantia</name>
    <name type="common">Bitter gourd</name>
    <name type="synonym">Balsam pear</name>
    <dbReference type="NCBI Taxonomy" id="3673"/>
    <lineage>
        <taxon>Eukaryota</taxon>
        <taxon>Viridiplantae</taxon>
        <taxon>Streptophyta</taxon>
        <taxon>Embryophyta</taxon>
        <taxon>Tracheophyta</taxon>
        <taxon>Spermatophyta</taxon>
        <taxon>Magnoliopsida</taxon>
        <taxon>eudicotyledons</taxon>
        <taxon>Gunneridae</taxon>
        <taxon>Pentapetalae</taxon>
        <taxon>rosids</taxon>
        <taxon>fabids</taxon>
        <taxon>Cucurbitales</taxon>
        <taxon>Cucurbitaceae</taxon>
        <taxon>Momordiceae</taxon>
        <taxon>Momordica</taxon>
    </lineage>
</organism>
<dbReference type="RefSeq" id="XP_022157975.1">
    <property type="nucleotide sequence ID" value="XM_022302283.1"/>
</dbReference>
<dbReference type="AlphaFoldDB" id="A0A6J1DUI4"/>
<keyword evidence="1" id="KW-1185">Reference proteome</keyword>
<evidence type="ECO:0000313" key="1">
    <source>
        <dbReference type="Proteomes" id="UP000504603"/>
    </source>
</evidence>
<sequence>MPNAARASRDAYERWIKANDKVKVYTLASISDVLVKKHESMVTVREIMDLFRYVFGQLSIQTRHDALKFIYNSCMNEETSVREHVLNLMVHFNVAEVNGVVIDEGSQVTLSWNLFRRVSYSFAVLL</sequence>
<dbReference type="GeneID" id="111024573"/>
<accession>A0A6J1DUI4</accession>
<protein>
    <submittedName>
        <fullName evidence="2">Uncharacterized protein LOC111024573</fullName>
    </submittedName>
</protein>
<reference evidence="2" key="1">
    <citation type="submission" date="2025-08" db="UniProtKB">
        <authorList>
            <consortium name="RefSeq"/>
        </authorList>
    </citation>
    <scope>IDENTIFICATION</scope>
    <source>
        <strain evidence="2">OHB3-1</strain>
    </source>
</reference>
<dbReference type="Proteomes" id="UP000504603">
    <property type="component" value="Unplaced"/>
</dbReference>
<gene>
    <name evidence="2" type="primary">LOC111024573</name>
</gene>
<dbReference type="KEGG" id="mcha:111024573"/>
<proteinExistence type="predicted"/>
<evidence type="ECO:0000313" key="2">
    <source>
        <dbReference type="RefSeq" id="XP_022157975.1"/>
    </source>
</evidence>
<dbReference type="OrthoDB" id="904370at2759"/>
<name>A0A6J1DUI4_MOMCH</name>